<comment type="cofactor">
    <cofactor evidence="1">
        <name>pyridoxal 5'-phosphate</name>
        <dbReference type="ChEBI" id="CHEBI:597326"/>
    </cofactor>
</comment>
<evidence type="ECO:0000313" key="5">
    <source>
        <dbReference type="Proteomes" id="UP001596395"/>
    </source>
</evidence>
<dbReference type="Pfam" id="PF00155">
    <property type="entry name" value="Aminotran_1_2"/>
    <property type="match status" value="1"/>
</dbReference>
<dbReference type="InterPro" id="IPR015421">
    <property type="entry name" value="PyrdxlP-dep_Trfase_major"/>
</dbReference>
<dbReference type="InterPro" id="IPR015424">
    <property type="entry name" value="PyrdxlP-dep_Trfase"/>
</dbReference>
<evidence type="ECO:0000259" key="3">
    <source>
        <dbReference type="Pfam" id="PF00155"/>
    </source>
</evidence>
<proteinExistence type="inferred from homology"/>
<keyword evidence="5" id="KW-1185">Reference proteome</keyword>
<dbReference type="InterPro" id="IPR015422">
    <property type="entry name" value="PyrdxlP-dep_Trfase_small"/>
</dbReference>
<dbReference type="PANTHER" id="PTHR43510">
    <property type="entry name" value="AMINOTRANSFERASE FUNCTION, HYPOTHETICAL (EUROFUNG)"/>
    <property type="match status" value="1"/>
</dbReference>
<gene>
    <name evidence="4" type="ORF">ACFQGB_11390</name>
</gene>
<dbReference type="RefSeq" id="WP_336350425.1">
    <property type="nucleotide sequence ID" value="NZ_JAZAQL010000002.1"/>
</dbReference>
<protein>
    <recommendedName>
        <fullName evidence="1">Aminotransferase</fullName>
        <ecNumber evidence="1">2.6.1.-</ecNumber>
    </recommendedName>
</protein>
<dbReference type="AlphaFoldDB" id="A0ABD5VDJ5"/>
<feature type="region of interest" description="Disordered" evidence="2">
    <location>
        <begin position="23"/>
        <end position="49"/>
    </location>
</feature>
<dbReference type="EMBL" id="JBHSXN010000002">
    <property type="protein sequence ID" value="MFC6953467.1"/>
    <property type="molecule type" value="Genomic_DNA"/>
</dbReference>
<evidence type="ECO:0000313" key="4">
    <source>
        <dbReference type="EMBL" id="MFC6953467.1"/>
    </source>
</evidence>
<dbReference type="Gene3D" id="3.90.1150.10">
    <property type="entry name" value="Aspartate Aminotransferase, domain 1"/>
    <property type="match status" value="2"/>
</dbReference>
<accession>A0ABD5VDJ5</accession>
<dbReference type="InterPro" id="IPR004838">
    <property type="entry name" value="NHTrfase_class1_PyrdxlP-BS"/>
</dbReference>
<reference evidence="4 5" key="1">
    <citation type="journal article" date="2019" name="Int. J. Syst. Evol. Microbiol.">
        <title>The Global Catalogue of Microorganisms (GCM) 10K type strain sequencing project: providing services to taxonomists for standard genome sequencing and annotation.</title>
        <authorList>
            <consortium name="The Broad Institute Genomics Platform"/>
            <consortium name="The Broad Institute Genome Sequencing Center for Infectious Disease"/>
            <person name="Wu L."/>
            <person name="Ma J."/>
        </authorList>
    </citation>
    <scope>NUCLEOTIDE SEQUENCE [LARGE SCALE GENOMIC DNA]</scope>
    <source>
        <strain evidence="4 5">GX26</strain>
    </source>
</reference>
<dbReference type="Gene3D" id="3.40.640.10">
    <property type="entry name" value="Type I PLP-dependent aspartate aminotransferase-like (Major domain)"/>
    <property type="match status" value="2"/>
</dbReference>
<comment type="similarity">
    <text evidence="1">Belongs to the class-I pyridoxal-phosphate-dependent aminotransferase family.</text>
</comment>
<sequence>MFPVIEYLEWIDGRPEAVTHDLASSDLRPATHADGPIPDRLADRADPPGQPRVDALVADQYDVAPENVLVTAGASNANALAFAVAAQRLARDPEATAVADGDREDDARRSRVLVEKPGYEPLTATPQGFGARVDRFMRPQGILDPARVDGALTDATELVAVTDRHNPSGRRADRDALAATADVVADADARLLVDEVYAPFTTTPTDAPFGAPSMAGTDRVVTTGSLTKFLGLGGLRIGWLVADPAFVAAAERVRHHLPSVARPSVALARRALHHLDDLAADSRRRIHRNHDLLADFADDRHDLAGHVHDGATYAVLEHDDVDGTTLAEHALDAGVLVVPGRFFDRPEAVRVSLGRPTQQVTAALDALADALDDLT</sequence>
<dbReference type="EC" id="2.6.1.-" evidence="1"/>
<dbReference type="Proteomes" id="UP001596395">
    <property type="component" value="Unassembled WGS sequence"/>
</dbReference>
<keyword evidence="1 4" id="KW-0032">Aminotransferase</keyword>
<dbReference type="GO" id="GO:0008483">
    <property type="term" value="F:transaminase activity"/>
    <property type="evidence" value="ECO:0007669"/>
    <property type="project" value="UniProtKB-KW"/>
</dbReference>
<organism evidence="4 5">
    <name type="scientific">Halorubellus litoreus</name>
    <dbReference type="NCBI Taxonomy" id="755308"/>
    <lineage>
        <taxon>Archaea</taxon>
        <taxon>Methanobacteriati</taxon>
        <taxon>Methanobacteriota</taxon>
        <taxon>Stenosarchaea group</taxon>
        <taxon>Halobacteria</taxon>
        <taxon>Halobacteriales</taxon>
        <taxon>Halorubellaceae</taxon>
        <taxon>Halorubellus</taxon>
    </lineage>
</organism>
<dbReference type="SUPFAM" id="SSF53383">
    <property type="entry name" value="PLP-dependent transferases"/>
    <property type="match status" value="1"/>
</dbReference>
<evidence type="ECO:0000256" key="2">
    <source>
        <dbReference type="SAM" id="MobiDB-lite"/>
    </source>
</evidence>
<dbReference type="CDD" id="cd00609">
    <property type="entry name" value="AAT_like"/>
    <property type="match status" value="1"/>
</dbReference>
<dbReference type="InterPro" id="IPR004839">
    <property type="entry name" value="Aminotransferase_I/II_large"/>
</dbReference>
<feature type="domain" description="Aminotransferase class I/classII large" evidence="3">
    <location>
        <begin position="57"/>
        <end position="367"/>
    </location>
</feature>
<dbReference type="PROSITE" id="PS00105">
    <property type="entry name" value="AA_TRANSFER_CLASS_1"/>
    <property type="match status" value="1"/>
</dbReference>
<keyword evidence="1" id="KW-0808">Transferase</keyword>
<comment type="caution">
    <text evidence="4">The sequence shown here is derived from an EMBL/GenBank/DDBJ whole genome shotgun (WGS) entry which is preliminary data.</text>
</comment>
<dbReference type="PANTHER" id="PTHR43510:SF1">
    <property type="entry name" value="AMINOTRANSFERASE FUNCTION, HYPOTHETICAL (EUROFUNG)"/>
    <property type="match status" value="1"/>
</dbReference>
<evidence type="ECO:0000256" key="1">
    <source>
        <dbReference type="RuleBase" id="RU000481"/>
    </source>
</evidence>
<name>A0ABD5VDJ5_9EURY</name>